<evidence type="ECO:0000313" key="2">
    <source>
        <dbReference type="EMBL" id="KAF2690925.1"/>
    </source>
</evidence>
<gene>
    <name evidence="2" type="ORF">K458DRAFT_455130</name>
</gene>
<dbReference type="EMBL" id="MU005570">
    <property type="protein sequence ID" value="KAF2690925.1"/>
    <property type="molecule type" value="Genomic_DNA"/>
</dbReference>
<keyword evidence="1" id="KW-0812">Transmembrane</keyword>
<dbReference type="AlphaFoldDB" id="A0A6G1JLC4"/>
<accession>A0A6G1JLC4</accession>
<sequence length="177" mass="20460">MQAIVVIHSRLPSCIICFSFPDSYMLRVNTRLVLDSSPIKNPFSSILYVCRLSISYCSILRLRSSKYSVYLKAESALKRLRSRPNAQCKTISSLCRATKRSTQFLPHGFWAIWDAKFRIIGREGGSPRSQRSFIYFISCFSCVVLSSLSFYTLEAQVPCTRRWRRDSVNRLQPYNFA</sequence>
<reference evidence="2" key="1">
    <citation type="journal article" date="2020" name="Stud. Mycol.">
        <title>101 Dothideomycetes genomes: a test case for predicting lifestyles and emergence of pathogens.</title>
        <authorList>
            <person name="Haridas S."/>
            <person name="Albert R."/>
            <person name="Binder M."/>
            <person name="Bloem J."/>
            <person name="Labutti K."/>
            <person name="Salamov A."/>
            <person name="Andreopoulos B."/>
            <person name="Baker S."/>
            <person name="Barry K."/>
            <person name="Bills G."/>
            <person name="Bluhm B."/>
            <person name="Cannon C."/>
            <person name="Castanera R."/>
            <person name="Culley D."/>
            <person name="Daum C."/>
            <person name="Ezra D."/>
            <person name="Gonzalez J."/>
            <person name="Henrissat B."/>
            <person name="Kuo A."/>
            <person name="Liang C."/>
            <person name="Lipzen A."/>
            <person name="Lutzoni F."/>
            <person name="Magnuson J."/>
            <person name="Mondo S."/>
            <person name="Nolan M."/>
            <person name="Ohm R."/>
            <person name="Pangilinan J."/>
            <person name="Park H.-J."/>
            <person name="Ramirez L."/>
            <person name="Alfaro M."/>
            <person name="Sun H."/>
            <person name="Tritt A."/>
            <person name="Yoshinaga Y."/>
            <person name="Zwiers L.-H."/>
            <person name="Turgeon B."/>
            <person name="Goodwin S."/>
            <person name="Spatafora J."/>
            <person name="Crous P."/>
            <person name="Grigoriev I."/>
        </authorList>
    </citation>
    <scope>NUCLEOTIDE SEQUENCE</scope>
    <source>
        <strain evidence="2">CBS 122367</strain>
    </source>
</reference>
<protein>
    <submittedName>
        <fullName evidence="2">Uncharacterized protein</fullName>
    </submittedName>
</protein>
<dbReference type="Proteomes" id="UP000799291">
    <property type="component" value="Unassembled WGS sequence"/>
</dbReference>
<organism evidence="2 3">
    <name type="scientific">Lentithecium fluviatile CBS 122367</name>
    <dbReference type="NCBI Taxonomy" id="1168545"/>
    <lineage>
        <taxon>Eukaryota</taxon>
        <taxon>Fungi</taxon>
        <taxon>Dikarya</taxon>
        <taxon>Ascomycota</taxon>
        <taxon>Pezizomycotina</taxon>
        <taxon>Dothideomycetes</taxon>
        <taxon>Pleosporomycetidae</taxon>
        <taxon>Pleosporales</taxon>
        <taxon>Massarineae</taxon>
        <taxon>Lentitheciaceae</taxon>
        <taxon>Lentithecium</taxon>
    </lineage>
</organism>
<proteinExistence type="predicted"/>
<evidence type="ECO:0000313" key="3">
    <source>
        <dbReference type="Proteomes" id="UP000799291"/>
    </source>
</evidence>
<keyword evidence="1" id="KW-1133">Transmembrane helix</keyword>
<keyword evidence="3" id="KW-1185">Reference proteome</keyword>
<name>A0A6G1JLC4_9PLEO</name>
<feature type="transmembrane region" description="Helical" evidence="1">
    <location>
        <begin position="132"/>
        <end position="153"/>
    </location>
</feature>
<evidence type="ECO:0000256" key="1">
    <source>
        <dbReference type="SAM" id="Phobius"/>
    </source>
</evidence>
<keyword evidence="1" id="KW-0472">Membrane</keyword>